<dbReference type="AlphaFoldDB" id="A0A4V2JES0"/>
<protein>
    <submittedName>
        <fullName evidence="2">HNH endonuclease</fullName>
    </submittedName>
</protein>
<feature type="domain" description="HNH nuclease" evidence="1">
    <location>
        <begin position="368"/>
        <end position="421"/>
    </location>
</feature>
<dbReference type="InterPro" id="IPR003615">
    <property type="entry name" value="HNH_nuc"/>
</dbReference>
<dbReference type="RefSeq" id="WP_130980749.1">
    <property type="nucleotide sequence ID" value="NZ_SISG01000001.1"/>
</dbReference>
<dbReference type="InterPro" id="IPR003870">
    <property type="entry name" value="DUF222"/>
</dbReference>
<comment type="caution">
    <text evidence="2">The sequence shown here is derived from an EMBL/GenBank/DDBJ whole genome shotgun (WGS) entry which is preliminary data.</text>
</comment>
<keyword evidence="2" id="KW-0255">Endonuclease</keyword>
<dbReference type="CDD" id="cd00085">
    <property type="entry name" value="HNHc"/>
    <property type="match status" value="1"/>
</dbReference>
<evidence type="ECO:0000313" key="2">
    <source>
        <dbReference type="EMBL" id="TBN56639.1"/>
    </source>
</evidence>
<gene>
    <name evidence="2" type="ORF">EYE40_04065</name>
</gene>
<sequence>MDLEPALAAALASLESVPSDPRALRALDPASFERVVALSGRIVRAAQTRHAVVAGEVAWRSRPELGSAGLAQQAGHRTPEAMIRASGLTARDASTAVRVGRTVHDAAKIADLASGVVPPDPRPWLAAIGLAVAAGRLSVQAAEAVSSGVGSPSEVVSAEALGAIVARLVEAAADLEPDRLWRLARDARDELDDEGVAEREEQRRQRRSLTVYRQPDGMVRLVWLMDTETAAVVCDLLDRANSPRRGGPRFVSAPGRAGRNAELARRIEADERSTEQIASDTFAQLLQAGSTVDDGQLLGSGGAVVRVLVSEADARNRRGRAFLDGQSEAVSVATAERLACSGASSELVFSPEGHPLDLGREKRLFNRAQRRALAARDGGCRWPGCDRPASWTEAHHVQFWKRDNGSTDIADGILFCRHHHLLLHNFGWEIRRSGSRYWLIPPTTVDPDRQPRNMPSRSRAYLSLMRAGVGL</sequence>
<dbReference type="GO" id="GO:0004519">
    <property type="term" value="F:endonuclease activity"/>
    <property type="evidence" value="ECO:0007669"/>
    <property type="project" value="UniProtKB-KW"/>
</dbReference>
<name>A0A4V2JES0_9MICO</name>
<accession>A0A4V2JES0</accession>
<evidence type="ECO:0000313" key="3">
    <source>
        <dbReference type="Proteomes" id="UP000294194"/>
    </source>
</evidence>
<evidence type="ECO:0000259" key="1">
    <source>
        <dbReference type="SMART" id="SM00507"/>
    </source>
</evidence>
<dbReference type="Proteomes" id="UP000294194">
    <property type="component" value="Unassembled WGS sequence"/>
</dbReference>
<reference evidence="3" key="1">
    <citation type="submission" date="2019-02" db="EMBL/GenBank/DDBJ databases">
        <title>Glaciihabitans arcticus sp. nov., a psychrotolerant bacterium isolated from polar soil.</title>
        <authorList>
            <person name="Dahal R.H."/>
        </authorList>
    </citation>
    <scope>NUCLEOTIDE SEQUENCE [LARGE SCALE GENOMIC DNA]</scope>
    <source>
        <strain evidence="3">RP-3-7</strain>
    </source>
</reference>
<keyword evidence="2" id="KW-0378">Hydrolase</keyword>
<dbReference type="EMBL" id="SISG01000001">
    <property type="protein sequence ID" value="TBN56639.1"/>
    <property type="molecule type" value="Genomic_DNA"/>
</dbReference>
<keyword evidence="2" id="KW-0540">Nuclease</keyword>
<keyword evidence="3" id="KW-1185">Reference proteome</keyword>
<organism evidence="2 3">
    <name type="scientific">Glaciihabitans arcticus</name>
    <dbReference type="NCBI Taxonomy" id="2668039"/>
    <lineage>
        <taxon>Bacteria</taxon>
        <taxon>Bacillati</taxon>
        <taxon>Actinomycetota</taxon>
        <taxon>Actinomycetes</taxon>
        <taxon>Micrococcales</taxon>
        <taxon>Microbacteriaceae</taxon>
        <taxon>Glaciihabitans</taxon>
    </lineage>
</organism>
<dbReference type="SMART" id="SM00507">
    <property type="entry name" value="HNHc"/>
    <property type="match status" value="1"/>
</dbReference>
<dbReference type="Pfam" id="PF02720">
    <property type="entry name" value="DUF222"/>
    <property type="match status" value="1"/>
</dbReference>
<proteinExistence type="predicted"/>